<proteinExistence type="predicted"/>
<comment type="caution">
    <text evidence="5">The sequence shown here is derived from an EMBL/GenBank/DDBJ whole genome shotgun (WGS) entry which is preliminary data.</text>
</comment>
<dbReference type="RefSeq" id="WP_338239309.1">
    <property type="nucleotide sequence ID" value="NZ_BQKE01000004.1"/>
</dbReference>
<gene>
    <name evidence="5" type="ORF">PEDI_47820</name>
</gene>
<keyword evidence="1" id="KW-0805">Transcription regulation</keyword>
<keyword evidence="2" id="KW-0238">DNA-binding</keyword>
<dbReference type="Pfam" id="PF00356">
    <property type="entry name" value="LacI"/>
    <property type="match status" value="1"/>
</dbReference>
<dbReference type="PANTHER" id="PTHR30146:SF144">
    <property type="entry name" value="LACI-FAMILY TRANSCRIPTION REGULATOR"/>
    <property type="match status" value="1"/>
</dbReference>
<reference evidence="5 6" key="1">
    <citation type="submission" date="2021-12" db="EMBL/GenBank/DDBJ databases">
        <title>Genome sequencing of bacteria with rrn-lacking chromosome and rrn-plasmid.</title>
        <authorList>
            <person name="Anda M."/>
            <person name="Iwasaki W."/>
        </authorList>
    </citation>
    <scope>NUCLEOTIDE SEQUENCE [LARGE SCALE GENOMIC DNA]</scope>
    <source>
        <strain evidence="5 6">NBRC 15940</strain>
    </source>
</reference>
<evidence type="ECO:0000256" key="3">
    <source>
        <dbReference type="ARBA" id="ARBA00023163"/>
    </source>
</evidence>
<dbReference type="Gene3D" id="3.40.50.2300">
    <property type="match status" value="2"/>
</dbReference>
<dbReference type="Pfam" id="PF13407">
    <property type="entry name" value="Peripla_BP_4"/>
    <property type="match status" value="1"/>
</dbReference>
<evidence type="ECO:0000256" key="2">
    <source>
        <dbReference type="ARBA" id="ARBA00023125"/>
    </source>
</evidence>
<organism evidence="5 6">
    <name type="scientific">Persicobacter diffluens</name>
    <dbReference type="NCBI Taxonomy" id="981"/>
    <lineage>
        <taxon>Bacteria</taxon>
        <taxon>Pseudomonadati</taxon>
        <taxon>Bacteroidota</taxon>
        <taxon>Cytophagia</taxon>
        <taxon>Cytophagales</taxon>
        <taxon>Persicobacteraceae</taxon>
        <taxon>Persicobacter</taxon>
    </lineage>
</organism>
<keyword evidence="3" id="KW-0804">Transcription</keyword>
<dbReference type="PROSITE" id="PS50932">
    <property type="entry name" value="HTH_LACI_2"/>
    <property type="match status" value="1"/>
</dbReference>
<dbReference type="PANTHER" id="PTHR30146">
    <property type="entry name" value="LACI-RELATED TRANSCRIPTIONAL REPRESSOR"/>
    <property type="match status" value="1"/>
</dbReference>
<dbReference type="Proteomes" id="UP001310022">
    <property type="component" value="Unassembled WGS sequence"/>
</dbReference>
<dbReference type="GO" id="GO:0003700">
    <property type="term" value="F:DNA-binding transcription factor activity"/>
    <property type="evidence" value="ECO:0007669"/>
    <property type="project" value="TreeGrafter"/>
</dbReference>
<dbReference type="InterPro" id="IPR000843">
    <property type="entry name" value="HTH_LacI"/>
</dbReference>
<evidence type="ECO:0000313" key="6">
    <source>
        <dbReference type="Proteomes" id="UP001310022"/>
    </source>
</evidence>
<protein>
    <submittedName>
        <fullName evidence="5">Transcriptional regulator</fullName>
    </submittedName>
</protein>
<dbReference type="EMBL" id="BQKE01000004">
    <property type="protein sequence ID" value="GJM64230.1"/>
    <property type="molecule type" value="Genomic_DNA"/>
</dbReference>
<dbReference type="PROSITE" id="PS00356">
    <property type="entry name" value="HTH_LACI_1"/>
    <property type="match status" value="1"/>
</dbReference>
<name>A0AAN4W460_9BACT</name>
<sequence>MTRRKSVRLQEIAERANVSIGTVDRVLHNRGRVSYETKAKIIGLVEELGYIHKNTRPCIKTVGVLCPRPEECHYWELPLRGIDKTAELLQSTGLTLKKVYFDAFCAEDYFQRGLELLNEHVDAVILTPLYRQESYKLVREMRKSGILYGFMDANFPELEPDYFVGQDAKNCGALVGGLIKYIMQPSEQVWVVNLSPGKRTSTNLQREIGAVDTLGHFFSHEQCIHVLDFPYAHLDRAAIFKKIEEQTKHLSKPRVVYVTNSRIKLIHEYFAEIGMAKGVIFIGHDPLPENISLLLDDKIDFLIAQDSVQQGSDILEGIWGILQKKVLLTKEKHHYSMVYTKDNIHGFLRNK</sequence>
<dbReference type="CDD" id="cd01392">
    <property type="entry name" value="HTH_LacI"/>
    <property type="match status" value="1"/>
</dbReference>
<dbReference type="SUPFAM" id="SSF47413">
    <property type="entry name" value="lambda repressor-like DNA-binding domains"/>
    <property type="match status" value="1"/>
</dbReference>
<dbReference type="InterPro" id="IPR025997">
    <property type="entry name" value="SBP_2_dom"/>
</dbReference>
<keyword evidence="6" id="KW-1185">Reference proteome</keyword>
<accession>A0AAN4W460</accession>
<dbReference type="InterPro" id="IPR028082">
    <property type="entry name" value="Peripla_BP_I"/>
</dbReference>
<evidence type="ECO:0000259" key="4">
    <source>
        <dbReference type="PROSITE" id="PS50932"/>
    </source>
</evidence>
<evidence type="ECO:0000256" key="1">
    <source>
        <dbReference type="ARBA" id="ARBA00023015"/>
    </source>
</evidence>
<dbReference type="GO" id="GO:0000976">
    <property type="term" value="F:transcription cis-regulatory region binding"/>
    <property type="evidence" value="ECO:0007669"/>
    <property type="project" value="TreeGrafter"/>
</dbReference>
<dbReference type="InterPro" id="IPR010982">
    <property type="entry name" value="Lambda_DNA-bd_dom_sf"/>
</dbReference>
<feature type="domain" description="HTH lacI-type" evidence="4">
    <location>
        <begin position="7"/>
        <end position="51"/>
    </location>
</feature>
<dbReference type="SMART" id="SM00354">
    <property type="entry name" value="HTH_LACI"/>
    <property type="match status" value="1"/>
</dbReference>
<evidence type="ECO:0000313" key="5">
    <source>
        <dbReference type="EMBL" id="GJM64230.1"/>
    </source>
</evidence>
<dbReference type="Gene3D" id="1.10.260.40">
    <property type="entry name" value="lambda repressor-like DNA-binding domains"/>
    <property type="match status" value="1"/>
</dbReference>
<dbReference type="AlphaFoldDB" id="A0AAN4W460"/>
<dbReference type="SUPFAM" id="SSF53822">
    <property type="entry name" value="Periplasmic binding protein-like I"/>
    <property type="match status" value="1"/>
</dbReference>